<dbReference type="CDD" id="cd07177">
    <property type="entry name" value="terB_like"/>
    <property type="match status" value="1"/>
</dbReference>
<dbReference type="InterPro" id="IPR007791">
    <property type="entry name" value="DjlA_N"/>
</dbReference>
<reference evidence="3" key="1">
    <citation type="submission" date="2018-09" db="EMBL/GenBank/DDBJ databases">
        <title>Chryseolinea sp. KIS68-18 isolated from soil.</title>
        <authorList>
            <person name="Weon H.-Y."/>
            <person name="Kwon S.-W."/>
            <person name="Lee S.A."/>
        </authorList>
    </citation>
    <scope>NUCLEOTIDE SEQUENCE [LARGE SCALE GENOMIC DNA]</scope>
    <source>
        <strain evidence="3">KIS68-18</strain>
    </source>
</reference>
<protein>
    <submittedName>
        <fullName evidence="2">TerB family tellurite resistance protein</fullName>
    </submittedName>
</protein>
<sequence length="143" mass="16937">MIGFFEHQYLSYKKNHIKNLLALAKADGHMHPKEEALLYKIAKRYGLKDRQVRELAETDEKFDVNVPDNHNDKMNLLYDLILMVYADEVVDQHEIEFCEDAVTRFGMKKELVGWLLQEFERGTPPPPEEWEEIKREAKTNFVL</sequence>
<dbReference type="RefSeq" id="WP_119756320.1">
    <property type="nucleotide sequence ID" value="NZ_CP032382.1"/>
</dbReference>
<dbReference type="AlphaFoldDB" id="A0A385SW96"/>
<evidence type="ECO:0000313" key="3">
    <source>
        <dbReference type="Proteomes" id="UP000266183"/>
    </source>
</evidence>
<dbReference type="Pfam" id="PF05099">
    <property type="entry name" value="TerB"/>
    <property type="match status" value="1"/>
</dbReference>
<dbReference type="Gene3D" id="1.10.3680.10">
    <property type="entry name" value="TerB-like"/>
    <property type="match status" value="1"/>
</dbReference>
<evidence type="ECO:0000259" key="1">
    <source>
        <dbReference type="Pfam" id="PF05099"/>
    </source>
</evidence>
<dbReference type="KEGG" id="chk:D4L85_21960"/>
<dbReference type="SUPFAM" id="SSF158682">
    <property type="entry name" value="TerB-like"/>
    <property type="match status" value="1"/>
</dbReference>
<dbReference type="EMBL" id="CP032382">
    <property type="protein sequence ID" value="AYB33078.1"/>
    <property type="molecule type" value="Genomic_DNA"/>
</dbReference>
<keyword evidence="3" id="KW-1185">Reference proteome</keyword>
<name>A0A385SW96_9BACT</name>
<dbReference type="InterPro" id="IPR029024">
    <property type="entry name" value="TerB-like"/>
</dbReference>
<accession>A0A385SW96</accession>
<dbReference type="Proteomes" id="UP000266183">
    <property type="component" value="Chromosome"/>
</dbReference>
<organism evidence="2 3">
    <name type="scientific">Chryseolinea soli</name>
    <dbReference type="NCBI Taxonomy" id="2321403"/>
    <lineage>
        <taxon>Bacteria</taxon>
        <taxon>Pseudomonadati</taxon>
        <taxon>Bacteroidota</taxon>
        <taxon>Cytophagia</taxon>
        <taxon>Cytophagales</taxon>
        <taxon>Fulvivirgaceae</taxon>
        <taxon>Chryseolinea</taxon>
    </lineage>
</organism>
<feature type="domain" description="Co-chaperone DjlA N-terminal" evidence="1">
    <location>
        <begin position="16"/>
        <end position="54"/>
    </location>
</feature>
<proteinExistence type="predicted"/>
<gene>
    <name evidence="2" type="ORF">D4L85_21960</name>
</gene>
<evidence type="ECO:0000313" key="2">
    <source>
        <dbReference type="EMBL" id="AYB33078.1"/>
    </source>
</evidence>
<dbReference type="OrthoDB" id="851603at2"/>